<reference evidence="2 3" key="1">
    <citation type="submission" date="2018-11" db="EMBL/GenBank/DDBJ databases">
        <title>Genome assembly of Steccherinum ochraceum LE-BIN_3174, the white-rot fungus of the Steccherinaceae family (The Residual Polyporoid clade, Polyporales, Basidiomycota).</title>
        <authorList>
            <person name="Fedorova T.V."/>
            <person name="Glazunova O.A."/>
            <person name="Landesman E.O."/>
            <person name="Moiseenko K.V."/>
            <person name="Psurtseva N.V."/>
            <person name="Savinova O.S."/>
            <person name="Shakhova N.V."/>
            <person name="Tyazhelova T.V."/>
            <person name="Vasina D.V."/>
        </authorList>
    </citation>
    <scope>NUCLEOTIDE SEQUENCE [LARGE SCALE GENOMIC DNA]</scope>
    <source>
        <strain evidence="2 3">LE-BIN_3174</strain>
    </source>
</reference>
<name>A0A4R0R6R9_9APHY</name>
<evidence type="ECO:0000313" key="3">
    <source>
        <dbReference type="Proteomes" id="UP000292702"/>
    </source>
</evidence>
<accession>A0A4R0R6R9</accession>
<dbReference type="Proteomes" id="UP000292702">
    <property type="component" value="Unassembled WGS sequence"/>
</dbReference>
<feature type="chain" id="PRO_5020790950" evidence="1">
    <location>
        <begin position="20"/>
        <end position="292"/>
    </location>
</feature>
<dbReference type="EMBL" id="RWJN01000320">
    <property type="protein sequence ID" value="TCD63132.1"/>
    <property type="molecule type" value="Genomic_DNA"/>
</dbReference>
<proteinExistence type="predicted"/>
<evidence type="ECO:0000313" key="2">
    <source>
        <dbReference type="EMBL" id="TCD63132.1"/>
    </source>
</evidence>
<evidence type="ECO:0000256" key="1">
    <source>
        <dbReference type="SAM" id="SignalP"/>
    </source>
</evidence>
<sequence length="292" mass="32505">MRKLISILLAAFTASLYRTKLVKIPIQDDGPAFGVFANDAKDPLARQLINSLLRIRNYSTFVDELLLQLENALSNILHAPRVILRPTLRADIASVLIVCERIRSKYRDLIWRSRELAGTAQAINFVQICIPRIRDDAVELDEMLLELSDYEKASSSCLTDLFDKTALSLGEVRKPENAELSHVVDVLSALNSNLSNGDAKLGDILTRVSQVVHWPNPPSGLLSELTALSYLSIAIRNDIVDVGHKLKRPDPSMPLNTLLDFTERLHNAIIQALRQYQIAVVHVEVPTDGTGI</sequence>
<comment type="caution">
    <text evidence="2">The sequence shown here is derived from an EMBL/GenBank/DDBJ whole genome shotgun (WGS) entry which is preliminary data.</text>
</comment>
<dbReference type="AlphaFoldDB" id="A0A4R0R6R9"/>
<protein>
    <submittedName>
        <fullName evidence="2">Uncharacterized protein</fullName>
    </submittedName>
</protein>
<organism evidence="2 3">
    <name type="scientific">Steccherinum ochraceum</name>
    <dbReference type="NCBI Taxonomy" id="92696"/>
    <lineage>
        <taxon>Eukaryota</taxon>
        <taxon>Fungi</taxon>
        <taxon>Dikarya</taxon>
        <taxon>Basidiomycota</taxon>
        <taxon>Agaricomycotina</taxon>
        <taxon>Agaricomycetes</taxon>
        <taxon>Polyporales</taxon>
        <taxon>Steccherinaceae</taxon>
        <taxon>Steccherinum</taxon>
    </lineage>
</organism>
<feature type="signal peptide" evidence="1">
    <location>
        <begin position="1"/>
        <end position="19"/>
    </location>
</feature>
<keyword evidence="1" id="KW-0732">Signal</keyword>
<gene>
    <name evidence="2" type="ORF">EIP91_005970</name>
</gene>
<keyword evidence="3" id="KW-1185">Reference proteome</keyword>